<dbReference type="GO" id="GO:0000981">
    <property type="term" value="F:DNA-binding transcription factor activity, RNA polymerase II-specific"/>
    <property type="evidence" value="ECO:0007669"/>
    <property type="project" value="TreeGrafter"/>
</dbReference>
<feature type="compositionally biased region" description="Basic and acidic residues" evidence="9">
    <location>
        <begin position="521"/>
        <end position="539"/>
    </location>
</feature>
<evidence type="ECO:0000256" key="8">
    <source>
        <dbReference type="PROSITE-ProRule" id="PRU00094"/>
    </source>
</evidence>
<keyword evidence="2" id="KW-0479">Metal-binding</keyword>
<feature type="compositionally biased region" description="Low complexity" evidence="9">
    <location>
        <begin position="653"/>
        <end position="673"/>
    </location>
</feature>
<evidence type="ECO:0000256" key="2">
    <source>
        <dbReference type="ARBA" id="ARBA00022723"/>
    </source>
</evidence>
<protein>
    <recommendedName>
        <fullName evidence="10">GATA-type domain-containing protein</fullName>
    </recommendedName>
</protein>
<dbReference type="OrthoDB" id="515401at2759"/>
<feature type="compositionally biased region" description="Polar residues" evidence="9">
    <location>
        <begin position="695"/>
        <end position="706"/>
    </location>
</feature>
<feature type="compositionally biased region" description="Low complexity" evidence="9">
    <location>
        <begin position="546"/>
        <end position="567"/>
    </location>
</feature>
<feature type="compositionally biased region" description="Low complexity" evidence="9">
    <location>
        <begin position="720"/>
        <end position="737"/>
    </location>
</feature>
<dbReference type="PANTHER" id="PTHR10071:SF281">
    <property type="entry name" value="BOX A-BINDING FACTOR-RELATED"/>
    <property type="match status" value="1"/>
</dbReference>
<feature type="compositionally biased region" description="Polar residues" evidence="9">
    <location>
        <begin position="609"/>
        <end position="632"/>
    </location>
</feature>
<dbReference type="SUPFAM" id="SSF57716">
    <property type="entry name" value="Glucocorticoid receptor-like (DNA-binding domain)"/>
    <property type="match status" value="1"/>
</dbReference>
<dbReference type="CDD" id="cd00202">
    <property type="entry name" value="ZnF_GATA"/>
    <property type="match status" value="1"/>
</dbReference>
<dbReference type="PANTHER" id="PTHR10071">
    <property type="entry name" value="TRANSCRIPTION FACTOR GATA FAMILY MEMBER"/>
    <property type="match status" value="1"/>
</dbReference>
<keyword evidence="12" id="KW-1185">Reference proteome</keyword>
<dbReference type="PROSITE" id="PS00344">
    <property type="entry name" value="GATA_ZN_FINGER_1"/>
    <property type="match status" value="1"/>
</dbReference>
<evidence type="ECO:0000256" key="3">
    <source>
        <dbReference type="ARBA" id="ARBA00022771"/>
    </source>
</evidence>
<evidence type="ECO:0000256" key="5">
    <source>
        <dbReference type="ARBA" id="ARBA00023015"/>
    </source>
</evidence>
<dbReference type="GO" id="GO:0000978">
    <property type="term" value="F:RNA polymerase II cis-regulatory region sequence-specific DNA binding"/>
    <property type="evidence" value="ECO:0007669"/>
    <property type="project" value="TreeGrafter"/>
</dbReference>
<dbReference type="GO" id="GO:0045944">
    <property type="term" value="P:positive regulation of transcription by RNA polymerase II"/>
    <property type="evidence" value="ECO:0007669"/>
    <property type="project" value="TreeGrafter"/>
</dbReference>
<dbReference type="InterPro" id="IPR000679">
    <property type="entry name" value="Znf_GATA"/>
</dbReference>
<keyword evidence="3 8" id="KW-0863">Zinc-finger</keyword>
<feature type="compositionally biased region" description="Polar residues" evidence="9">
    <location>
        <begin position="472"/>
        <end position="489"/>
    </location>
</feature>
<dbReference type="PRINTS" id="PR00619">
    <property type="entry name" value="GATAZNFINGER"/>
</dbReference>
<evidence type="ECO:0000256" key="6">
    <source>
        <dbReference type="ARBA" id="ARBA00023163"/>
    </source>
</evidence>
<evidence type="ECO:0000313" key="12">
    <source>
        <dbReference type="Proteomes" id="UP000054107"/>
    </source>
</evidence>
<dbReference type="AlphaFoldDB" id="A0A0B7N6P1"/>
<feature type="region of interest" description="Disordered" evidence="9">
    <location>
        <begin position="120"/>
        <end position="201"/>
    </location>
</feature>
<dbReference type="FunFam" id="3.30.50.10:FF:000007">
    <property type="entry name" value="Nitrogen regulatory AreA, N-terminal"/>
    <property type="match status" value="1"/>
</dbReference>
<feature type="compositionally biased region" description="Polar residues" evidence="9">
    <location>
        <begin position="745"/>
        <end position="756"/>
    </location>
</feature>
<evidence type="ECO:0000259" key="10">
    <source>
        <dbReference type="PROSITE" id="PS50114"/>
    </source>
</evidence>
<accession>A0A0B7N6P1</accession>
<dbReference type="InterPro" id="IPR013088">
    <property type="entry name" value="Znf_NHR/GATA"/>
</dbReference>
<dbReference type="EMBL" id="LN725636">
    <property type="protein sequence ID" value="CEP11135.1"/>
    <property type="molecule type" value="Genomic_DNA"/>
</dbReference>
<evidence type="ECO:0000313" key="11">
    <source>
        <dbReference type="EMBL" id="CEP11135.1"/>
    </source>
</evidence>
<evidence type="ECO:0000256" key="7">
    <source>
        <dbReference type="ARBA" id="ARBA00023242"/>
    </source>
</evidence>
<feature type="region of interest" description="Disordered" evidence="9">
    <location>
        <begin position="240"/>
        <end position="267"/>
    </location>
</feature>
<evidence type="ECO:0000256" key="4">
    <source>
        <dbReference type="ARBA" id="ARBA00022833"/>
    </source>
</evidence>
<feature type="region of interest" description="Disordered" evidence="9">
    <location>
        <begin position="607"/>
        <end position="756"/>
    </location>
</feature>
<feature type="region of interest" description="Disordered" evidence="9">
    <location>
        <begin position="470"/>
        <end position="574"/>
    </location>
</feature>
<dbReference type="SMART" id="SM00401">
    <property type="entry name" value="ZnF_GATA"/>
    <property type="match status" value="1"/>
</dbReference>
<dbReference type="Pfam" id="PF08550">
    <property type="entry name" value="GATA_AreA"/>
    <property type="match status" value="1"/>
</dbReference>
<dbReference type="InterPro" id="IPR013860">
    <property type="entry name" value="AreA_GATA"/>
</dbReference>
<keyword evidence="7" id="KW-0539">Nucleus</keyword>
<organism evidence="11 12">
    <name type="scientific">Parasitella parasitica</name>
    <dbReference type="NCBI Taxonomy" id="35722"/>
    <lineage>
        <taxon>Eukaryota</taxon>
        <taxon>Fungi</taxon>
        <taxon>Fungi incertae sedis</taxon>
        <taxon>Mucoromycota</taxon>
        <taxon>Mucoromycotina</taxon>
        <taxon>Mucoromycetes</taxon>
        <taxon>Mucorales</taxon>
        <taxon>Mucorineae</taxon>
        <taxon>Mucoraceae</taxon>
        <taxon>Parasitella</taxon>
    </lineage>
</organism>
<comment type="subcellular location">
    <subcellularLocation>
        <location evidence="1">Nucleus</location>
    </subcellularLocation>
</comment>
<feature type="compositionally biased region" description="Low complexity" evidence="9">
    <location>
        <begin position="490"/>
        <end position="510"/>
    </location>
</feature>
<sequence>MQKSTFDSSDSKKKYSELQLGELKKKSALDRTAAALSPKTPPAVTAALLSDSLFPPRKPKAMIEDSDDEDSDGEDDKKGKKEDPLATQVWRLYTKAKDTLPNGSRLENLTWRMMAMTLNKKKKSEAAEKDAPENQQQDDEMGDDTISPPPPDDTTTMLSSSAPPNMLDFMDNVMSFPQSNSTHCQQQPLHHRQHQLQYQEQQQQYHHNQVQQLHEQKRNVMVYGSTRASAPFNLHMTGSSSSLTINNNRHNSTNSNTSSGNSNNQNLFSNVYGTNSITIPADMDMSDDYRDSTVSPLSTASSFQPSTSVESTQFNYFSQSVPSYNHGNNNNSMQTHFFSQQQHSPTTSGLFPQLGSTLPESQQAAFFGSTPNENTPSPAAYSPAQGNAGAMSFEDLLSMYYVNGNTNAAAAAAAAAAVAVAGTSPSNVSTLNTSNTGAMLISNNSNEAPAISHFSTSFPLSRPQDILLTPSRHASGNATPVSTSFGNDTSTLSRLNEQSSSSSGGSPNRLDSSHSSPKQKATLDKAPQEESPLDNKKENNNGVGGSSSSSSSSNSNTKCTNCSTTTTPLWRRNPEGQPLCNACGLFLKLHGVVRPLSLKTDVIKKRNRSGNSSTTLATQKGNANATGNSMGMNINGGKKPSTLLQQSPMPPTMGSSMNNSQGSSYKRSSGSGNMVNIAPTTQQSGGGSGGRPITFATSRWGPQTITKRQRRHSIDDKSQKPQQQQQSQQHQTQLQQQGVFRIGLSGSNRHNFPSSS</sequence>
<feature type="region of interest" description="Disordered" evidence="9">
    <location>
        <begin position="26"/>
        <end position="83"/>
    </location>
</feature>
<keyword evidence="5" id="KW-0805">Transcription regulation</keyword>
<reference evidence="11 12" key="1">
    <citation type="submission" date="2014-09" db="EMBL/GenBank/DDBJ databases">
        <authorList>
            <person name="Ellenberger Sabrina"/>
        </authorList>
    </citation>
    <scope>NUCLEOTIDE SEQUENCE [LARGE SCALE GENOMIC DNA]</scope>
    <source>
        <strain evidence="11 12">CBS 412.66</strain>
    </source>
</reference>
<name>A0A0B7N6P1_9FUNG</name>
<proteinExistence type="predicted"/>
<dbReference type="Gene3D" id="3.30.50.10">
    <property type="entry name" value="Erythroid Transcription Factor GATA-1, subunit A"/>
    <property type="match status" value="1"/>
</dbReference>
<dbReference type="GO" id="GO:0008270">
    <property type="term" value="F:zinc ion binding"/>
    <property type="evidence" value="ECO:0007669"/>
    <property type="project" value="UniProtKB-KW"/>
</dbReference>
<dbReference type="Pfam" id="PF00320">
    <property type="entry name" value="GATA"/>
    <property type="match status" value="1"/>
</dbReference>
<feature type="compositionally biased region" description="Low complexity" evidence="9">
    <location>
        <begin position="246"/>
        <end position="266"/>
    </location>
</feature>
<dbReference type="Proteomes" id="UP000054107">
    <property type="component" value="Unassembled WGS sequence"/>
</dbReference>
<dbReference type="GO" id="GO:0005634">
    <property type="term" value="C:nucleus"/>
    <property type="evidence" value="ECO:0007669"/>
    <property type="project" value="UniProtKB-SubCell"/>
</dbReference>
<keyword evidence="6" id="KW-0804">Transcription</keyword>
<evidence type="ECO:0000256" key="1">
    <source>
        <dbReference type="ARBA" id="ARBA00004123"/>
    </source>
</evidence>
<keyword evidence="4" id="KW-0862">Zinc</keyword>
<dbReference type="InterPro" id="IPR039355">
    <property type="entry name" value="Transcription_factor_GATA"/>
</dbReference>
<dbReference type="PROSITE" id="PS50114">
    <property type="entry name" value="GATA_ZN_FINGER_2"/>
    <property type="match status" value="1"/>
</dbReference>
<dbReference type="STRING" id="35722.A0A0B7N6P1"/>
<evidence type="ECO:0000256" key="9">
    <source>
        <dbReference type="SAM" id="MobiDB-lite"/>
    </source>
</evidence>
<feature type="compositionally biased region" description="Acidic residues" evidence="9">
    <location>
        <begin position="64"/>
        <end position="74"/>
    </location>
</feature>
<feature type="domain" description="GATA-type" evidence="10">
    <location>
        <begin position="553"/>
        <end position="606"/>
    </location>
</feature>
<dbReference type="GO" id="GO:0000122">
    <property type="term" value="P:negative regulation of transcription by RNA polymerase II"/>
    <property type="evidence" value="ECO:0007669"/>
    <property type="project" value="TreeGrafter"/>
</dbReference>
<gene>
    <name evidence="11" type="primary">PARPA_04936.1 scaffold 15694</name>
</gene>